<sequence>DRYLVAAGGNEDVFGSNTNLATVELYDVERNIWELLATPLTIPRATAGVAAMDDRRILVVGGSRDRAEVDSSAEVYQALAVDESSSAAKDMQSSDVQVPGLSEGRMGTQAVQLCLPVPGGFYPATVRHCVAIVGGECLGSLFSRQLASVPVFDIEKMTWRTDTVIPPMSTPRTAAAVCVGLGRASQGFDSHGNPRGA</sequence>
<dbReference type="InterPro" id="IPR015915">
    <property type="entry name" value="Kelch-typ_b-propeller"/>
</dbReference>
<dbReference type="SMART" id="SM00612">
    <property type="entry name" value="Kelch"/>
    <property type="match status" value="2"/>
</dbReference>
<dbReference type="InterPro" id="IPR011043">
    <property type="entry name" value="Gal_Oxase/kelch_b-propeller"/>
</dbReference>
<keyword evidence="1" id="KW-0880">Kelch repeat</keyword>
<dbReference type="Gene3D" id="2.120.10.80">
    <property type="entry name" value="Kelch-type beta propeller"/>
    <property type="match status" value="1"/>
</dbReference>
<reference evidence="3" key="1">
    <citation type="submission" date="2021-02" db="EMBL/GenBank/DDBJ databases">
        <authorList>
            <person name="Dougan E. K."/>
            <person name="Rhodes N."/>
            <person name="Thang M."/>
            <person name="Chan C."/>
        </authorList>
    </citation>
    <scope>NUCLEOTIDE SEQUENCE</scope>
</reference>
<keyword evidence="2" id="KW-0677">Repeat</keyword>
<evidence type="ECO:0000313" key="3">
    <source>
        <dbReference type="EMBL" id="CAE8694733.1"/>
    </source>
</evidence>
<dbReference type="PANTHER" id="PTHR24412:SF489">
    <property type="entry name" value="RING FINGER DOMAIN AND KELCH REPEAT-CONTAINING PROTEIN DDB_G0271372"/>
    <property type="match status" value="1"/>
</dbReference>
<proteinExistence type="predicted"/>
<gene>
    <name evidence="3" type="ORF">PGLA2088_LOCUS28989</name>
</gene>
<comment type="caution">
    <text evidence="3">The sequence shown here is derived from an EMBL/GenBank/DDBJ whole genome shotgun (WGS) entry which is preliminary data.</text>
</comment>
<dbReference type="PANTHER" id="PTHR24412">
    <property type="entry name" value="KELCH PROTEIN"/>
    <property type="match status" value="1"/>
</dbReference>
<dbReference type="Proteomes" id="UP000626109">
    <property type="component" value="Unassembled WGS sequence"/>
</dbReference>
<dbReference type="SUPFAM" id="SSF50965">
    <property type="entry name" value="Galactose oxidase, central domain"/>
    <property type="match status" value="1"/>
</dbReference>
<dbReference type="EMBL" id="CAJNNW010028118">
    <property type="protein sequence ID" value="CAE8694733.1"/>
    <property type="molecule type" value="Genomic_DNA"/>
</dbReference>
<evidence type="ECO:0000313" key="4">
    <source>
        <dbReference type="Proteomes" id="UP000626109"/>
    </source>
</evidence>
<organism evidence="3 4">
    <name type="scientific">Polarella glacialis</name>
    <name type="common">Dinoflagellate</name>
    <dbReference type="NCBI Taxonomy" id="89957"/>
    <lineage>
        <taxon>Eukaryota</taxon>
        <taxon>Sar</taxon>
        <taxon>Alveolata</taxon>
        <taxon>Dinophyceae</taxon>
        <taxon>Suessiales</taxon>
        <taxon>Suessiaceae</taxon>
        <taxon>Polarella</taxon>
    </lineage>
</organism>
<name>A0A813K9T9_POLGL</name>
<evidence type="ECO:0000256" key="1">
    <source>
        <dbReference type="ARBA" id="ARBA00022441"/>
    </source>
</evidence>
<feature type="non-terminal residue" evidence="3">
    <location>
        <position position="1"/>
    </location>
</feature>
<evidence type="ECO:0000256" key="2">
    <source>
        <dbReference type="ARBA" id="ARBA00022737"/>
    </source>
</evidence>
<dbReference type="InterPro" id="IPR006652">
    <property type="entry name" value="Kelch_1"/>
</dbReference>
<protein>
    <submittedName>
        <fullName evidence="3">Uncharacterized protein</fullName>
    </submittedName>
</protein>
<dbReference type="AlphaFoldDB" id="A0A813K9T9"/>
<accession>A0A813K9T9</accession>